<reference evidence="1" key="1">
    <citation type="submission" date="2018-06" db="EMBL/GenBank/DDBJ databases">
        <title>Paenibacillus xerothermodurans sp. nov. an extremely dry heat resistant spore forming bacterium isolated from the soil of Cape Canaveral, Florida.</title>
        <authorList>
            <person name="Seuylemezian A."/>
            <person name="Kaur N."/>
            <person name="Patil P."/>
            <person name="Patil P."/>
            <person name="Mayilraj S."/>
            <person name="Vaishampayan P."/>
        </authorList>
    </citation>
    <scope>NUCLEOTIDE SEQUENCE [LARGE SCALE GENOMIC DNA]</scope>
    <source>
        <strain evidence="1">ATCC 27380</strain>
    </source>
</reference>
<dbReference type="RefSeq" id="WP_089201579.1">
    <property type="nucleotide sequence ID" value="NZ_NHRJ02000018.1"/>
</dbReference>
<comment type="caution">
    <text evidence="1">The sequence shown here is derived from an EMBL/GenBank/DDBJ whole genome shotgun (WGS) entry which is preliminary data.</text>
</comment>
<organism evidence="1 2">
    <name type="scientific">Paenibacillus xerothermodurans</name>
    <dbReference type="NCBI Taxonomy" id="1977292"/>
    <lineage>
        <taxon>Bacteria</taxon>
        <taxon>Bacillati</taxon>
        <taxon>Bacillota</taxon>
        <taxon>Bacilli</taxon>
        <taxon>Bacillales</taxon>
        <taxon>Paenibacillaceae</taxon>
        <taxon>Paenibacillus</taxon>
    </lineage>
</organism>
<accession>A0A2W1NWW3</accession>
<name>A0A2W1NWW3_PAEXE</name>
<dbReference type="Proteomes" id="UP000214746">
    <property type="component" value="Unassembled WGS sequence"/>
</dbReference>
<sequence>MNSIMLGMVTIGIQNDSTPNEDVYTIQVDSRMGMDDLPTLKTKLADDIGNAERFIIQSGTQRQPQGSGWNVYTKQPDAAVELARYLNQAMGCRVSDQEIEDVRNRLIRVQKI</sequence>
<gene>
    <name evidence="1" type="ORF">CBW46_019205</name>
</gene>
<proteinExistence type="predicted"/>
<keyword evidence="2" id="KW-1185">Reference proteome</keyword>
<dbReference type="AlphaFoldDB" id="A0A2W1NWW3"/>
<dbReference type="EMBL" id="NHRJ02000018">
    <property type="protein sequence ID" value="PZE19338.1"/>
    <property type="molecule type" value="Genomic_DNA"/>
</dbReference>
<evidence type="ECO:0000313" key="2">
    <source>
        <dbReference type="Proteomes" id="UP000214746"/>
    </source>
</evidence>
<evidence type="ECO:0000313" key="1">
    <source>
        <dbReference type="EMBL" id="PZE19338.1"/>
    </source>
</evidence>
<protein>
    <submittedName>
        <fullName evidence="1">Uncharacterized protein</fullName>
    </submittedName>
</protein>